<evidence type="ECO:0000313" key="2">
    <source>
        <dbReference type="Proteomes" id="UP001056120"/>
    </source>
</evidence>
<protein>
    <submittedName>
        <fullName evidence="1">Uncharacterized protein</fullName>
    </submittedName>
</protein>
<organism evidence="1 2">
    <name type="scientific">Smallanthus sonchifolius</name>
    <dbReference type="NCBI Taxonomy" id="185202"/>
    <lineage>
        <taxon>Eukaryota</taxon>
        <taxon>Viridiplantae</taxon>
        <taxon>Streptophyta</taxon>
        <taxon>Embryophyta</taxon>
        <taxon>Tracheophyta</taxon>
        <taxon>Spermatophyta</taxon>
        <taxon>Magnoliopsida</taxon>
        <taxon>eudicotyledons</taxon>
        <taxon>Gunneridae</taxon>
        <taxon>Pentapetalae</taxon>
        <taxon>asterids</taxon>
        <taxon>campanulids</taxon>
        <taxon>Asterales</taxon>
        <taxon>Asteraceae</taxon>
        <taxon>Asteroideae</taxon>
        <taxon>Heliantheae alliance</taxon>
        <taxon>Millerieae</taxon>
        <taxon>Smallanthus</taxon>
    </lineage>
</organism>
<reference evidence="2" key="1">
    <citation type="journal article" date="2022" name="Mol. Ecol. Resour.">
        <title>The genomes of chicory, endive, great burdock and yacon provide insights into Asteraceae palaeo-polyploidization history and plant inulin production.</title>
        <authorList>
            <person name="Fan W."/>
            <person name="Wang S."/>
            <person name="Wang H."/>
            <person name="Wang A."/>
            <person name="Jiang F."/>
            <person name="Liu H."/>
            <person name="Zhao H."/>
            <person name="Xu D."/>
            <person name="Zhang Y."/>
        </authorList>
    </citation>
    <scope>NUCLEOTIDE SEQUENCE [LARGE SCALE GENOMIC DNA]</scope>
    <source>
        <strain evidence="2">cv. Yunnan</strain>
    </source>
</reference>
<gene>
    <name evidence="1" type="ORF">L1987_08543</name>
</gene>
<name>A0ACB9JKX2_9ASTR</name>
<accession>A0ACB9JKX2</accession>
<sequence length="413" mass="46910">MERYYRNNFQGCPHYTQSCPNSSGYSTEYYGDHYPQTQPYEAYRTQEGLNAWCREANEQYEKDIQAIIARIASQQPTNIERVVYDREGNGIRIETASGEVILKTLSLETIMDDVQIIVTEGEAQVPPLGKSSALDLSSDEVYTDSLQDNAVSCDTLHLSCENELVQKFHLLDESERLTDELANLRLARGKAAKKMGTLTEEVQLTNPQYSTPHPPSVYTPQSCGLEPIEDDFFSDDDEAEVEESSDDTVGDGPGKYSEPDLIEYNCDNLASFNFLGDELDSSNELDTLRLLFDNNLMQDIESEDECCEEGLPELDEQEEELEEEQPSVVMKEEVQVQEVINEPQIELVSDPPHCTQEKERSKSQWRMQYTGDDRSPHYMSCIRFGPGIDRTVRTQSPLGRGRVKSYIHVKGTR</sequence>
<comment type="caution">
    <text evidence="1">The sequence shown here is derived from an EMBL/GenBank/DDBJ whole genome shotgun (WGS) entry which is preliminary data.</text>
</comment>
<dbReference type="EMBL" id="CM042020">
    <property type="protein sequence ID" value="KAI3820987.1"/>
    <property type="molecule type" value="Genomic_DNA"/>
</dbReference>
<proteinExistence type="predicted"/>
<reference evidence="1 2" key="2">
    <citation type="journal article" date="2022" name="Mol. Ecol. Resour.">
        <title>The genomes of chicory, endive, great burdock and yacon provide insights into Asteraceae paleo-polyploidization history and plant inulin production.</title>
        <authorList>
            <person name="Fan W."/>
            <person name="Wang S."/>
            <person name="Wang H."/>
            <person name="Wang A."/>
            <person name="Jiang F."/>
            <person name="Liu H."/>
            <person name="Zhao H."/>
            <person name="Xu D."/>
            <person name="Zhang Y."/>
        </authorList>
    </citation>
    <scope>NUCLEOTIDE SEQUENCE [LARGE SCALE GENOMIC DNA]</scope>
    <source>
        <strain evidence="2">cv. Yunnan</strain>
        <tissue evidence="1">Leaves</tissue>
    </source>
</reference>
<evidence type="ECO:0000313" key="1">
    <source>
        <dbReference type="EMBL" id="KAI3820987.1"/>
    </source>
</evidence>
<dbReference type="Proteomes" id="UP001056120">
    <property type="component" value="Linkage Group LG03"/>
</dbReference>
<keyword evidence="2" id="KW-1185">Reference proteome</keyword>